<name>A0A7S3CHC7_9CHLO</name>
<dbReference type="InterPro" id="IPR036249">
    <property type="entry name" value="Thioredoxin-like_sf"/>
</dbReference>
<dbReference type="SUPFAM" id="SSF52833">
    <property type="entry name" value="Thioredoxin-like"/>
    <property type="match status" value="1"/>
</dbReference>
<dbReference type="PANTHER" id="PTHR28630:SF3">
    <property type="entry name" value="PEROXIREDOXIN-LIKE 2C"/>
    <property type="match status" value="1"/>
</dbReference>
<proteinExistence type="predicted"/>
<evidence type="ECO:0000313" key="1">
    <source>
        <dbReference type="EMBL" id="CAE0196075.1"/>
    </source>
</evidence>
<gene>
    <name evidence="1" type="ORF">CROS1456_LOCUS9172</name>
</gene>
<organism evidence="1">
    <name type="scientific">Chloropicon roscoffensis</name>
    <dbReference type="NCBI Taxonomy" id="1461544"/>
    <lineage>
        <taxon>Eukaryota</taxon>
        <taxon>Viridiplantae</taxon>
        <taxon>Chlorophyta</taxon>
        <taxon>Chloropicophyceae</taxon>
        <taxon>Chloropicales</taxon>
        <taxon>Chloropicaceae</taxon>
        <taxon>Chloropicon</taxon>
    </lineage>
</organism>
<dbReference type="EMBL" id="HBHZ01011863">
    <property type="protein sequence ID" value="CAE0196075.1"/>
    <property type="molecule type" value="Transcribed_RNA"/>
</dbReference>
<accession>A0A7S3CHC7</accession>
<dbReference type="Gene3D" id="3.40.30.10">
    <property type="entry name" value="Glutaredoxin"/>
    <property type="match status" value="1"/>
</dbReference>
<reference evidence="1" key="1">
    <citation type="submission" date="2021-01" db="EMBL/GenBank/DDBJ databases">
        <authorList>
            <person name="Corre E."/>
            <person name="Pelletier E."/>
            <person name="Niang G."/>
            <person name="Scheremetjew M."/>
            <person name="Finn R."/>
            <person name="Kale V."/>
            <person name="Holt S."/>
            <person name="Cochrane G."/>
            <person name="Meng A."/>
            <person name="Brown T."/>
            <person name="Cohen L."/>
        </authorList>
    </citation>
    <scope>NUCLEOTIDE SEQUENCE</scope>
    <source>
        <strain evidence="1">RCC1871</strain>
    </source>
</reference>
<dbReference type="Pfam" id="PF13911">
    <property type="entry name" value="AhpC-TSA_2"/>
    <property type="match status" value="1"/>
</dbReference>
<dbReference type="InterPro" id="IPR032801">
    <property type="entry name" value="PXL2A/B/C"/>
</dbReference>
<dbReference type="PANTHER" id="PTHR28630">
    <property type="match status" value="1"/>
</dbReference>
<protein>
    <submittedName>
        <fullName evidence="1">Uncharacterized protein</fullName>
    </submittedName>
</protein>
<sequence length="193" mass="21444">MVFGLFSKKPEEKAPENLRSAFAPLGVLNTKGEDVKLGSVLSNDKPVLFWVMRRFGCPLCRGYAVELRDKVQKKADEKGVQMVALGLEMIGLEDFQKGKFWPGDIVIENPQQEVHKLLNLKRASILKILDYGMLKKGSKLQKEVGGNATEGDGLVLGGVFIMDKAGKCVYEWRQRNFKTDAGTDDILNVLDGL</sequence>
<dbReference type="AlphaFoldDB" id="A0A7S3CHC7"/>